<evidence type="ECO:0000256" key="2">
    <source>
        <dbReference type="SAM" id="MobiDB-lite"/>
    </source>
</evidence>
<dbReference type="InterPro" id="IPR053820">
    <property type="entry name" value="MSL3_chromo-like"/>
</dbReference>
<dbReference type="GO" id="GO:0005634">
    <property type="term" value="C:nucleus"/>
    <property type="evidence" value="ECO:0007669"/>
    <property type="project" value="InterPro"/>
</dbReference>
<dbReference type="InterPro" id="IPR016197">
    <property type="entry name" value="Chromo-like_dom_sf"/>
</dbReference>
<keyword evidence="1" id="KW-0175">Coiled coil</keyword>
<name>A0AAD9GC80_9STRA</name>
<dbReference type="InterPro" id="IPR008676">
    <property type="entry name" value="MRG"/>
</dbReference>
<gene>
    <name evidence="4" type="ORF">P3T76_010360</name>
</gene>
<evidence type="ECO:0000313" key="4">
    <source>
        <dbReference type="EMBL" id="KAK1935665.1"/>
    </source>
</evidence>
<accession>A0AAD9GC80</accession>
<dbReference type="SUPFAM" id="SSF54160">
    <property type="entry name" value="Chromo domain-like"/>
    <property type="match status" value="1"/>
</dbReference>
<evidence type="ECO:0000259" key="3">
    <source>
        <dbReference type="SMART" id="SM00298"/>
    </source>
</evidence>
<organism evidence="4 5">
    <name type="scientific">Phytophthora citrophthora</name>
    <dbReference type="NCBI Taxonomy" id="4793"/>
    <lineage>
        <taxon>Eukaryota</taxon>
        <taxon>Sar</taxon>
        <taxon>Stramenopiles</taxon>
        <taxon>Oomycota</taxon>
        <taxon>Peronosporomycetes</taxon>
        <taxon>Peronosporales</taxon>
        <taxon>Peronosporaceae</taxon>
        <taxon>Phytophthora</taxon>
    </lineage>
</organism>
<comment type="caution">
    <text evidence="4">The sequence shown here is derived from an EMBL/GenBank/DDBJ whole genome shotgun (WGS) entry which is preliminary data.</text>
</comment>
<feature type="region of interest" description="Disordered" evidence="2">
    <location>
        <begin position="84"/>
        <end position="112"/>
    </location>
</feature>
<dbReference type="GO" id="GO:0006325">
    <property type="term" value="P:chromatin organization"/>
    <property type="evidence" value="ECO:0007669"/>
    <property type="project" value="InterPro"/>
</dbReference>
<dbReference type="InterPro" id="IPR000953">
    <property type="entry name" value="Chromo/chromo_shadow_dom"/>
</dbReference>
<dbReference type="PANTHER" id="PTHR10880:SF15">
    <property type="entry name" value="MSL COMPLEX SUBUNIT 3"/>
    <property type="match status" value="1"/>
</dbReference>
<evidence type="ECO:0000313" key="5">
    <source>
        <dbReference type="Proteomes" id="UP001259832"/>
    </source>
</evidence>
<evidence type="ECO:0000256" key="1">
    <source>
        <dbReference type="SAM" id="Coils"/>
    </source>
</evidence>
<dbReference type="Pfam" id="PF22732">
    <property type="entry name" value="MSL3_chromo-like"/>
    <property type="match status" value="1"/>
</dbReference>
<dbReference type="GO" id="GO:0000123">
    <property type="term" value="C:histone acetyltransferase complex"/>
    <property type="evidence" value="ECO:0007669"/>
    <property type="project" value="TreeGrafter"/>
</dbReference>
<dbReference type="EMBL" id="JASMQC010000022">
    <property type="protein sequence ID" value="KAK1935665.1"/>
    <property type="molecule type" value="Genomic_DNA"/>
</dbReference>
<protein>
    <submittedName>
        <fullName evidence="4">Mortality factor 4-like protein 1</fullName>
    </submittedName>
</protein>
<keyword evidence="5" id="KW-1185">Reference proteome</keyword>
<dbReference type="Proteomes" id="UP001259832">
    <property type="component" value="Unassembled WGS sequence"/>
</dbReference>
<feature type="compositionally biased region" description="Polar residues" evidence="2">
    <location>
        <begin position="95"/>
        <end position="112"/>
    </location>
</feature>
<dbReference type="Gene3D" id="2.30.30.140">
    <property type="match status" value="1"/>
</dbReference>
<reference evidence="4" key="1">
    <citation type="submission" date="2023-08" db="EMBL/GenBank/DDBJ databases">
        <title>Reference Genome Resource for the Citrus Pathogen Phytophthora citrophthora.</title>
        <authorList>
            <person name="Moller H."/>
            <person name="Coetzee B."/>
            <person name="Rose L.J."/>
            <person name="Van Niekerk J.M."/>
        </authorList>
    </citation>
    <scope>NUCLEOTIDE SEQUENCE</scope>
    <source>
        <strain evidence="4">STE-U-9442</strain>
    </source>
</reference>
<feature type="domain" description="Chromo" evidence="3">
    <location>
        <begin position="19"/>
        <end position="72"/>
    </location>
</feature>
<dbReference type="AlphaFoldDB" id="A0AAD9GC80"/>
<dbReference type="PANTHER" id="PTHR10880">
    <property type="entry name" value="MORTALITY FACTOR 4-LIKE PROTEIN"/>
    <property type="match status" value="1"/>
</dbReference>
<sequence length="212" mass="24067">MGIKAGDTVLVYYDLLIFDAEVLKIEEADGNTGVIRYFVHFKDWSESWDEWIEAENVLEDTPANRERQKKAKQELLVHSAMGNGVHMPRQMQRDGVQTPQQDASSKRPSTLPGSERLVSMIGWMKTLDDSLTKLDKQVKDLVRDHISQEVGNVELKKRKAEAEVQKAELEVEVARDLKRVKVAEETAMARKRLKDAGISQKEIDEILPAAAR</sequence>
<feature type="coiled-coil region" evidence="1">
    <location>
        <begin position="124"/>
        <end position="186"/>
    </location>
</feature>
<dbReference type="GO" id="GO:0006355">
    <property type="term" value="P:regulation of DNA-templated transcription"/>
    <property type="evidence" value="ECO:0007669"/>
    <property type="project" value="InterPro"/>
</dbReference>
<proteinExistence type="predicted"/>
<dbReference type="SMART" id="SM00298">
    <property type="entry name" value="CHROMO"/>
    <property type="match status" value="1"/>
</dbReference>